<feature type="transmembrane region" description="Helical" evidence="6">
    <location>
        <begin position="208"/>
        <end position="228"/>
    </location>
</feature>
<proteinExistence type="predicted"/>
<feature type="transmembrane region" description="Helical" evidence="6">
    <location>
        <begin position="30"/>
        <end position="49"/>
    </location>
</feature>
<feature type="transmembrane region" description="Helical" evidence="6">
    <location>
        <begin position="335"/>
        <end position="353"/>
    </location>
</feature>
<evidence type="ECO:0000259" key="7">
    <source>
        <dbReference type="PROSITE" id="PS50156"/>
    </source>
</evidence>
<name>A0ABW2TT95_9PSEU</name>
<evidence type="ECO:0000256" key="3">
    <source>
        <dbReference type="ARBA" id="ARBA00022692"/>
    </source>
</evidence>
<keyword evidence="5 6" id="KW-0472">Membrane</keyword>
<dbReference type="Gene3D" id="1.20.1640.10">
    <property type="entry name" value="Multidrug efflux transporter AcrB transmembrane domain"/>
    <property type="match status" value="2"/>
</dbReference>
<dbReference type="SUPFAM" id="SSF82866">
    <property type="entry name" value="Multidrug efflux transporter AcrB transmembrane domain"/>
    <property type="match status" value="2"/>
</dbReference>
<dbReference type="Pfam" id="PF03176">
    <property type="entry name" value="MMPL"/>
    <property type="match status" value="2"/>
</dbReference>
<comment type="caution">
    <text evidence="8">The sequence shown here is derived from an EMBL/GenBank/DDBJ whole genome shotgun (WGS) entry which is preliminary data.</text>
</comment>
<protein>
    <submittedName>
        <fullName evidence="8">MMPL family transporter</fullName>
    </submittedName>
</protein>
<evidence type="ECO:0000313" key="9">
    <source>
        <dbReference type="Proteomes" id="UP001596512"/>
    </source>
</evidence>
<dbReference type="PANTHER" id="PTHR33406:SF13">
    <property type="entry name" value="MEMBRANE PROTEIN YDFJ"/>
    <property type="match status" value="1"/>
</dbReference>
<evidence type="ECO:0000256" key="4">
    <source>
        <dbReference type="ARBA" id="ARBA00022989"/>
    </source>
</evidence>
<gene>
    <name evidence="8" type="ORF">ACFQV2_30250</name>
</gene>
<feature type="transmembrane region" description="Helical" evidence="6">
    <location>
        <begin position="452"/>
        <end position="471"/>
    </location>
</feature>
<feature type="transmembrane region" description="Helical" evidence="6">
    <location>
        <begin position="56"/>
        <end position="79"/>
    </location>
</feature>
<feature type="transmembrane region" description="Helical" evidence="6">
    <location>
        <begin position="365"/>
        <end position="385"/>
    </location>
</feature>
<feature type="transmembrane region" description="Helical" evidence="6">
    <location>
        <begin position="405"/>
        <end position="426"/>
    </location>
</feature>
<evidence type="ECO:0000313" key="8">
    <source>
        <dbReference type="EMBL" id="MFC7617075.1"/>
    </source>
</evidence>
<sequence length="515" mass="53296">MAPHLPPGARLHVTGLDALATGVDAGGVDVPVKLAITTAAALAVLLWAFRSRLAAVPLLTALVAVPVSFLGLLAASAVIDVHETTLMMAPLFGVGIAVDYGLLLVTRWREERSAGASATDAVHTAMATAGHAVAFSAAVVAVGLATMAVLPIPLLRSLGVGGMLVTAASAAVSLTLLPLLLVRARAPEPEARSTRWPRWAAFVVRHKVAALVLSGSALLGLSAVALTINLHVPRTADLAPIGEGRAGLTALTAAGVPSGVLTSFDVFAPDGPVRLDGVEGVHAVVTWPDDRLMTVLPSSEDPAVVDRVRAAVPPGVLVGGNATQQEDYLDAAYGAFPWMLAALSLATFLLLACAFRSVLLPLKAILLNLLSLGAVLGATVVLWQWGWGTEALLGVRPDGAVGTFVPITVFAFLFGLTMDYEVFIVARIREEYDRTGSTTRAVVDGLGATGRLVTRAALILFCSFATLALGGELDVAVFGSAVALGIFLDATVIRAVLVPAAIAVLDKGNWWYPRR</sequence>
<dbReference type="InterPro" id="IPR004869">
    <property type="entry name" value="MMPL_dom"/>
</dbReference>
<evidence type="ECO:0000256" key="1">
    <source>
        <dbReference type="ARBA" id="ARBA00004651"/>
    </source>
</evidence>
<evidence type="ECO:0000256" key="2">
    <source>
        <dbReference type="ARBA" id="ARBA00022475"/>
    </source>
</evidence>
<feature type="transmembrane region" description="Helical" evidence="6">
    <location>
        <begin position="477"/>
        <end position="505"/>
    </location>
</feature>
<dbReference type="PANTHER" id="PTHR33406">
    <property type="entry name" value="MEMBRANE PROTEIN MJ1562-RELATED"/>
    <property type="match status" value="1"/>
</dbReference>
<accession>A0ABW2TT95</accession>
<keyword evidence="4 6" id="KW-1133">Transmembrane helix</keyword>
<keyword evidence="2" id="KW-1003">Cell membrane</keyword>
<dbReference type="InterPro" id="IPR050545">
    <property type="entry name" value="Mycobact_MmpL"/>
</dbReference>
<dbReference type="PROSITE" id="PS50156">
    <property type="entry name" value="SSD"/>
    <property type="match status" value="1"/>
</dbReference>
<reference evidence="9" key="1">
    <citation type="journal article" date="2019" name="Int. J. Syst. Evol. Microbiol.">
        <title>The Global Catalogue of Microorganisms (GCM) 10K type strain sequencing project: providing services to taxonomists for standard genome sequencing and annotation.</title>
        <authorList>
            <consortium name="The Broad Institute Genomics Platform"/>
            <consortium name="The Broad Institute Genome Sequencing Center for Infectious Disease"/>
            <person name="Wu L."/>
            <person name="Ma J."/>
        </authorList>
    </citation>
    <scope>NUCLEOTIDE SEQUENCE [LARGE SCALE GENOMIC DNA]</scope>
    <source>
        <strain evidence="9">JCM 17695</strain>
    </source>
</reference>
<dbReference type="EMBL" id="JBHTEY010000004">
    <property type="protein sequence ID" value="MFC7617075.1"/>
    <property type="molecule type" value="Genomic_DNA"/>
</dbReference>
<dbReference type="InterPro" id="IPR000731">
    <property type="entry name" value="SSD"/>
</dbReference>
<comment type="subcellular location">
    <subcellularLocation>
        <location evidence="1">Cell membrane</location>
        <topology evidence="1">Multi-pass membrane protein</topology>
    </subcellularLocation>
</comment>
<keyword evidence="9" id="KW-1185">Reference proteome</keyword>
<feature type="transmembrane region" description="Helical" evidence="6">
    <location>
        <begin position="158"/>
        <end position="182"/>
    </location>
</feature>
<organism evidence="8 9">
    <name type="scientific">Actinokineospora soli</name>
    <dbReference type="NCBI Taxonomy" id="1048753"/>
    <lineage>
        <taxon>Bacteria</taxon>
        <taxon>Bacillati</taxon>
        <taxon>Actinomycetota</taxon>
        <taxon>Actinomycetes</taxon>
        <taxon>Pseudonocardiales</taxon>
        <taxon>Pseudonocardiaceae</taxon>
        <taxon>Actinokineospora</taxon>
    </lineage>
</organism>
<keyword evidence="3 6" id="KW-0812">Transmembrane</keyword>
<feature type="transmembrane region" description="Helical" evidence="6">
    <location>
        <begin position="85"/>
        <end position="105"/>
    </location>
</feature>
<feature type="transmembrane region" description="Helical" evidence="6">
    <location>
        <begin position="126"/>
        <end position="152"/>
    </location>
</feature>
<evidence type="ECO:0000256" key="5">
    <source>
        <dbReference type="ARBA" id="ARBA00023136"/>
    </source>
</evidence>
<dbReference type="Proteomes" id="UP001596512">
    <property type="component" value="Unassembled WGS sequence"/>
</dbReference>
<feature type="domain" description="SSD" evidence="7">
    <location>
        <begin position="67"/>
        <end position="183"/>
    </location>
</feature>
<evidence type="ECO:0000256" key="6">
    <source>
        <dbReference type="SAM" id="Phobius"/>
    </source>
</evidence>